<evidence type="ECO:0000313" key="7">
    <source>
        <dbReference type="EMBL" id="GMR45008.1"/>
    </source>
</evidence>
<accession>A0AAN5CII3</accession>
<reference evidence="8" key="1">
    <citation type="submission" date="2022-10" db="EMBL/GenBank/DDBJ databases">
        <title>Genome assembly of Pristionchus species.</title>
        <authorList>
            <person name="Yoshida K."/>
            <person name="Sommer R.J."/>
        </authorList>
    </citation>
    <scope>NUCLEOTIDE SEQUENCE [LARGE SCALE GENOMIC DNA]</scope>
    <source>
        <strain evidence="8">RS5460</strain>
    </source>
</reference>
<dbReference type="EMBL" id="BTRK01000004">
    <property type="protein sequence ID" value="GMR45008.1"/>
    <property type="molecule type" value="Genomic_DNA"/>
</dbReference>
<dbReference type="PROSITE" id="PS50850">
    <property type="entry name" value="MFS"/>
    <property type="match status" value="1"/>
</dbReference>
<dbReference type="InterPro" id="IPR036259">
    <property type="entry name" value="MFS_trans_sf"/>
</dbReference>
<dbReference type="PANTHER" id="PTHR23503:SF96">
    <property type="entry name" value="MAJOR FACILITATOR SUPERFAMILY (MFS) PROFILE DOMAIN-CONTAINING PROTEIN"/>
    <property type="match status" value="1"/>
</dbReference>
<keyword evidence="4 5" id="KW-0472">Membrane</keyword>
<feature type="transmembrane region" description="Helical" evidence="5">
    <location>
        <begin position="422"/>
        <end position="446"/>
    </location>
</feature>
<dbReference type="Proteomes" id="UP001328107">
    <property type="component" value="Unassembled WGS sequence"/>
</dbReference>
<feature type="transmembrane region" description="Helical" evidence="5">
    <location>
        <begin position="452"/>
        <end position="471"/>
    </location>
</feature>
<keyword evidence="2 5" id="KW-0812">Transmembrane</keyword>
<dbReference type="PANTHER" id="PTHR23503">
    <property type="entry name" value="SOLUTE CARRIER FAMILY 2"/>
    <property type="match status" value="1"/>
</dbReference>
<dbReference type="PRINTS" id="PR00171">
    <property type="entry name" value="SUGRTRNSPORT"/>
</dbReference>
<dbReference type="AlphaFoldDB" id="A0AAN5CII3"/>
<gene>
    <name evidence="7" type="ORF">PMAYCL1PPCAC_15203</name>
</gene>
<organism evidence="7 8">
    <name type="scientific">Pristionchus mayeri</name>
    <dbReference type="NCBI Taxonomy" id="1317129"/>
    <lineage>
        <taxon>Eukaryota</taxon>
        <taxon>Metazoa</taxon>
        <taxon>Ecdysozoa</taxon>
        <taxon>Nematoda</taxon>
        <taxon>Chromadorea</taxon>
        <taxon>Rhabditida</taxon>
        <taxon>Rhabditina</taxon>
        <taxon>Diplogasteromorpha</taxon>
        <taxon>Diplogasteroidea</taxon>
        <taxon>Neodiplogasteridae</taxon>
        <taxon>Pristionchus</taxon>
    </lineage>
</organism>
<evidence type="ECO:0000256" key="3">
    <source>
        <dbReference type="ARBA" id="ARBA00022989"/>
    </source>
</evidence>
<dbReference type="InterPro" id="IPR005828">
    <property type="entry name" value="MFS_sugar_transport-like"/>
</dbReference>
<evidence type="ECO:0000259" key="6">
    <source>
        <dbReference type="PROSITE" id="PS50850"/>
    </source>
</evidence>
<protein>
    <recommendedName>
        <fullName evidence="6">Major facilitator superfamily (MFS) profile domain-containing protein</fullName>
    </recommendedName>
</protein>
<dbReference type="InterPro" id="IPR020846">
    <property type="entry name" value="MFS_dom"/>
</dbReference>
<feature type="non-terminal residue" evidence="7">
    <location>
        <position position="1"/>
    </location>
</feature>
<keyword evidence="3 5" id="KW-1133">Transmembrane helix</keyword>
<sequence length="479" mass="52670">PFFALSSLSLHPFMADADALIKTKCPPPSAPLRLWIFALVLALSGGFHFGYNMVITNPAQNSFMKFVNESSVPMSNEELNSYWPIIVSMLSIGGVLGSFYIRIAADRLGRKNAMMMTTLGQTVSCILSIISFFIRNTHLYSFSRFLLGFFQSIALGVAPLFLSESSPPHIRGRISLSTGLSVQSSVVFGSVLAMPQVFGDSWYLLYVVELILLLIPLLSIPFFPDSPSFLVAKGHIDEALRSIIFFHDGDQNYALSEVGKLVEEDQENEETVGIWKVFAERINREPVVNGCMVVLAMISSGIVVINGYAVSLLMEVGLSIDAAAWANIGIGSIGVIGVLLSSFFIDRYGRRPILLSTLTLILLSNIAIVILMFLFEQTKNVFYGEILLIPICIYCLLFCAGPSPLSFSIPAELSSISIRGSAMTWATVTNAVYRSIVLAIFPPLVLLYGTSAVYSILFIPISLFTLIYLFIRLPETKQR</sequence>
<dbReference type="Pfam" id="PF00083">
    <property type="entry name" value="Sugar_tr"/>
    <property type="match status" value="1"/>
</dbReference>
<evidence type="ECO:0000256" key="4">
    <source>
        <dbReference type="ARBA" id="ARBA00023136"/>
    </source>
</evidence>
<feature type="transmembrane region" description="Helical" evidence="5">
    <location>
        <begin position="203"/>
        <end position="223"/>
    </location>
</feature>
<dbReference type="InterPro" id="IPR005829">
    <property type="entry name" value="Sugar_transporter_CS"/>
</dbReference>
<comment type="caution">
    <text evidence="7">The sequence shown here is derived from an EMBL/GenBank/DDBJ whole genome shotgun (WGS) entry which is preliminary data.</text>
</comment>
<dbReference type="Gene3D" id="1.20.1250.20">
    <property type="entry name" value="MFS general substrate transporter like domains"/>
    <property type="match status" value="1"/>
</dbReference>
<evidence type="ECO:0000313" key="8">
    <source>
        <dbReference type="Proteomes" id="UP001328107"/>
    </source>
</evidence>
<dbReference type="GO" id="GO:0016020">
    <property type="term" value="C:membrane"/>
    <property type="evidence" value="ECO:0007669"/>
    <property type="project" value="UniProtKB-SubCell"/>
</dbReference>
<name>A0AAN5CII3_9BILA</name>
<dbReference type="InterPro" id="IPR003663">
    <property type="entry name" value="Sugar/inositol_transpt"/>
</dbReference>
<feature type="transmembrane region" description="Helical" evidence="5">
    <location>
        <begin position="381"/>
        <end position="401"/>
    </location>
</feature>
<dbReference type="SUPFAM" id="SSF103473">
    <property type="entry name" value="MFS general substrate transporter"/>
    <property type="match status" value="1"/>
</dbReference>
<proteinExistence type="predicted"/>
<feature type="transmembrane region" description="Helical" evidence="5">
    <location>
        <begin position="322"/>
        <end position="345"/>
    </location>
</feature>
<feature type="domain" description="Major facilitator superfamily (MFS) profile" evidence="6">
    <location>
        <begin position="38"/>
        <end position="477"/>
    </location>
</feature>
<dbReference type="InterPro" id="IPR045263">
    <property type="entry name" value="GLUT"/>
</dbReference>
<evidence type="ECO:0000256" key="2">
    <source>
        <dbReference type="ARBA" id="ARBA00022692"/>
    </source>
</evidence>
<dbReference type="PROSITE" id="PS00216">
    <property type="entry name" value="SUGAR_TRANSPORT_1"/>
    <property type="match status" value="1"/>
</dbReference>
<feature type="transmembrane region" description="Helical" evidence="5">
    <location>
        <begin position="352"/>
        <end position="375"/>
    </location>
</feature>
<feature type="transmembrane region" description="Helical" evidence="5">
    <location>
        <begin position="82"/>
        <end position="101"/>
    </location>
</feature>
<feature type="transmembrane region" description="Helical" evidence="5">
    <location>
        <begin position="113"/>
        <end position="134"/>
    </location>
</feature>
<keyword evidence="8" id="KW-1185">Reference proteome</keyword>
<evidence type="ECO:0000256" key="1">
    <source>
        <dbReference type="ARBA" id="ARBA00004141"/>
    </source>
</evidence>
<comment type="subcellular location">
    <subcellularLocation>
        <location evidence="1">Membrane</location>
        <topology evidence="1">Multi-pass membrane protein</topology>
    </subcellularLocation>
</comment>
<evidence type="ECO:0000256" key="5">
    <source>
        <dbReference type="SAM" id="Phobius"/>
    </source>
</evidence>
<feature type="transmembrane region" description="Helical" evidence="5">
    <location>
        <begin position="32"/>
        <end position="51"/>
    </location>
</feature>
<feature type="transmembrane region" description="Helical" evidence="5">
    <location>
        <begin position="140"/>
        <end position="162"/>
    </location>
</feature>
<feature type="transmembrane region" description="Helical" evidence="5">
    <location>
        <begin position="287"/>
        <end position="310"/>
    </location>
</feature>
<dbReference type="GO" id="GO:0015149">
    <property type="term" value="F:hexose transmembrane transporter activity"/>
    <property type="evidence" value="ECO:0007669"/>
    <property type="project" value="TreeGrafter"/>
</dbReference>
<feature type="non-terminal residue" evidence="7">
    <location>
        <position position="479"/>
    </location>
</feature>